<proteinExistence type="inferred from homology"/>
<dbReference type="GO" id="GO:0008234">
    <property type="term" value="F:cysteine-type peptidase activity"/>
    <property type="evidence" value="ECO:0007669"/>
    <property type="project" value="UniProtKB-KW"/>
</dbReference>
<comment type="similarity">
    <text evidence="5">Belongs to the Prp family.</text>
</comment>
<dbReference type="RefSeq" id="WP_069120071.1">
    <property type="nucleotide sequence ID" value="NZ_CBCPHX010000008.1"/>
</dbReference>
<protein>
    <recommendedName>
        <fullName evidence="6">Ribosomal processing cysteine protease Prp</fullName>
    </recommendedName>
</protein>
<dbReference type="Pfam" id="PF04327">
    <property type="entry name" value="Peptidase_Prp"/>
    <property type="match status" value="1"/>
</dbReference>
<evidence type="ECO:0000256" key="3">
    <source>
        <dbReference type="ARBA" id="ARBA00022801"/>
    </source>
</evidence>
<evidence type="ECO:0000313" key="9">
    <source>
        <dbReference type="Proteomes" id="UP000243591"/>
    </source>
</evidence>
<keyword evidence="8" id="KW-0689">Ribosomal protein</keyword>
<dbReference type="InterPro" id="IPR036764">
    <property type="entry name" value="Peptidase_Prp_sf"/>
</dbReference>
<evidence type="ECO:0000256" key="6">
    <source>
        <dbReference type="ARBA" id="ARBA00044538"/>
    </source>
</evidence>
<dbReference type="EMBL" id="OUNC01000012">
    <property type="protein sequence ID" value="SPP28369.1"/>
    <property type="molecule type" value="Genomic_DNA"/>
</dbReference>
<dbReference type="GO" id="GO:0042254">
    <property type="term" value="P:ribosome biogenesis"/>
    <property type="evidence" value="ECO:0007669"/>
    <property type="project" value="UniProtKB-KW"/>
</dbReference>
<dbReference type="Proteomes" id="UP000270190">
    <property type="component" value="Unassembled WGS sequence"/>
</dbReference>
<dbReference type="SUPFAM" id="SSF118010">
    <property type="entry name" value="TM1457-like"/>
    <property type="match status" value="1"/>
</dbReference>
<keyword evidence="4" id="KW-0788">Thiol protease</keyword>
<dbReference type="STRING" id="2756.BFR44_02280"/>
<accession>A0A1D2KYG8</accession>
<sequence length="113" mass="12762">MIKVNVNRLKESKEIVAIEMTGHADYAESGKDLVCAGASTVIFGMINAISLHIDQLPHIEEEDDGGYLYYSLPVDLSDEDHRDVQLLAEALLTQFTTLEESYTEFIQIKNSWR</sequence>
<evidence type="ECO:0000313" key="10">
    <source>
        <dbReference type="Proteomes" id="UP000270190"/>
    </source>
</evidence>
<dbReference type="GO" id="GO:0006508">
    <property type="term" value="P:proteolysis"/>
    <property type="evidence" value="ECO:0007669"/>
    <property type="project" value="UniProtKB-KW"/>
</dbReference>
<evidence type="ECO:0000313" key="7">
    <source>
        <dbReference type="EMBL" id="ATF25113.1"/>
    </source>
</evidence>
<organism evidence="7 9">
    <name type="scientific">Brochothrix thermosphacta</name>
    <name type="common">Microbacterium thermosphactum</name>
    <dbReference type="NCBI Taxonomy" id="2756"/>
    <lineage>
        <taxon>Bacteria</taxon>
        <taxon>Bacillati</taxon>
        <taxon>Bacillota</taxon>
        <taxon>Bacilli</taxon>
        <taxon>Bacillales</taxon>
        <taxon>Listeriaceae</taxon>
        <taxon>Brochothrix</taxon>
    </lineage>
</organism>
<evidence type="ECO:0000256" key="1">
    <source>
        <dbReference type="ARBA" id="ARBA00022517"/>
    </source>
</evidence>
<gene>
    <name evidence="8" type="primary">rppA</name>
    <name evidence="8" type="ORF">BTBSAS_20239</name>
    <name evidence="7" type="ORF">CNY62_01235</name>
</gene>
<keyword evidence="9" id="KW-1185">Reference proteome</keyword>
<keyword evidence="2 7" id="KW-0645">Protease</keyword>
<dbReference type="Proteomes" id="UP000243591">
    <property type="component" value="Chromosome"/>
</dbReference>
<keyword evidence="8" id="KW-0687">Ribonucleoprotein</keyword>
<dbReference type="CDD" id="cd16332">
    <property type="entry name" value="Prp-like"/>
    <property type="match status" value="1"/>
</dbReference>
<keyword evidence="1" id="KW-0690">Ribosome biogenesis</keyword>
<keyword evidence="3" id="KW-0378">Hydrolase</keyword>
<dbReference type="PANTHER" id="PTHR39178:SF1">
    <property type="entry name" value="RIBOSOMAL-PROCESSING CYSTEINE PROTEASE PRP"/>
    <property type="match status" value="1"/>
</dbReference>
<dbReference type="EMBL" id="CP023483">
    <property type="protein sequence ID" value="ATF25113.1"/>
    <property type="molecule type" value="Genomic_DNA"/>
</dbReference>
<evidence type="ECO:0000256" key="4">
    <source>
        <dbReference type="ARBA" id="ARBA00022807"/>
    </source>
</evidence>
<dbReference type="InterPro" id="IPR007422">
    <property type="entry name" value="Peptidase_Prp"/>
</dbReference>
<dbReference type="Gene3D" id="3.30.70.1490">
    <property type="entry name" value="Cysteine protease Prp"/>
    <property type="match status" value="1"/>
</dbReference>
<dbReference type="PANTHER" id="PTHR39178">
    <property type="entry name" value="HYPOTHETICAL RIBOSOME-ASSOCIATED PROTEIN"/>
    <property type="match status" value="1"/>
</dbReference>
<evidence type="ECO:0000256" key="5">
    <source>
        <dbReference type="ARBA" id="ARBA00044503"/>
    </source>
</evidence>
<dbReference type="GO" id="GO:0005840">
    <property type="term" value="C:ribosome"/>
    <property type="evidence" value="ECO:0007669"/>
    <property type="project" value="UniProtKB-KW"/>
</dbReference>
<reference evidence="7 9" key="1">
    <citation type="submission" date="2017-09" db="EMBL/GenBank/DDBJ databases">
        <title>Complete Genome Sequences of Two Strains of the Meat Spoilage Bacterium Brochothrix thermosphacta Isolated from Ground Chicken.</title>
        <authorList>
            <person name="Paoli G.C."/>
            <person name="Wijey C."/>
            <person name="Chen C.-Y."/>
            <person name="Nguyen L."/>
            <person name="Yan X."/>
            <person name="Irwin P.L."/>
        </authorList>
    </citation>
    <scope>NUCLEOTIDE SEQUENCE [LARGE SCALE GENOMIC DNA]</scope>
    <source>
        <strain evidence="7 9">BI</strain>
    </source>
</reference>
<name>A0A1D2KYG8_BROTH</name>
<evidence type="ECO:0000313" key="8">
    <source>
        <dbReference type="EMBL" id="SPP28369.1"/>
    </source>
</evidence>
<reference evidence="8" key="3">
    <citation type="submission" date="2018-04" db="EMBL/GenBank/DDBJ databases">
        <authorList>
            <person name="Go L.Y."/>
            <person name="Mitchell J.A."/>
        </authorList>
    </citation>
    <scope>NUCLEOTIDE SEQUENCE</scope>
    <source>
        <strain evidence="8">BSAS1 3</strain>
    </source>
</reference>
<dbReference type="AlphaFoldDB" id="A0A1D2KYG8"/>
<evidence type="ECO:0000256" key="2">
    <source>
        <dbReference type="ARBA" id="ARBA00022670"/>
    </source>
</evidence>
<dbReference type="KEGG" id="bths:CNY62_01235"/>
<dbReference type="OrthoDB" id="48998at2"/>
<reference evidence="10" key="2">
    <citation type="submission" date="2018-04" db="EMBL/GenBank/DDBJ databases">
        <authorList>
            <person name="Illikoud N."/>
        </authorList>
    </citation>
    <scope>NUCLEOTIDE SEQUENCE [LARGE SCALE GENOMIC DNA]</scope>
</reference>